<protein>
    <recommendedName>
        <fullName evidence="1">Retrovirus-related Pol polyprotein from transposon TNT 1-94-like beta-barrel domain-containing protein</fullName>
    </recommendedName>
</protein>
<reference evidence="2" key="1">
    <citation type="submission" date="2021-06" db="EMBL/GenBank/DDBJ databases">
        <authorList>
            <person name="Hodson N. C."/>
            <person name="Mongue J. A."/>
            <person name="Jaron S. K."/>
        </authorList>
    </citation>
    <scope>NUCLEOTIDE SEQUENCE</scope>
</reference>
<evidence type="ECO:0000259" key="1">
    <source>
        <dbReference type="Pfam" id="PF22936"/>
    </source>
</evidence>
<evidence type="ECO:0000313" key="3">
    <source>
        <dbReference type="Proteomes" id="UP000708208"/>
    </source>
</evidence>
<dbReference type="AlphaFoldDB" id="A0A8J2J2X3"/>
<comment type="caution">
    <text evidence="2">The sequence shown here is derived from an EMBL/GenBank/DDBJ whole genome shotgun (WGS) entry which is preliminary data.</text>
</comment>
<accession>A0A8J2J2X3</accession>
<proteinExistence type="predicted"/>
<dbReference type="Proteomes" id="UP000708208">
    <property type="component" value="Unassembled WGS sequence"/>
</dbReference>
<name>A0A8J2J2X3_9HEXA</name>
<evidence type="ECO:0000313" key="2">
    <source>
        <dbReference type="EMBL" id="CAG7687326.1"/>
    </source>
</evidence>
<feature type="non-terminal residue" evidence="2">
    <location>
        <position position="90"/>
    </location>
</feature>
<gene>
    <name evidence="2" type="ORF">AFUS01_LOCUS3259</name>
</gene>
<keyword evidence="3" id="KW-1185">Reference proteome</keyword>
<feature type="domain" description="Retrovirus-related Pol polyprotein from transposon TNT 1-94-like beta-barrel" evidence="1">
    <location>
        <begin position="1"/>
        <end position="68"/>
    </location>
</feature>
<sequence length="90" mass="10031">MFASFETFQEPHPVYLTTRNSVNAEGKGTVTVEAAIGTHWETIKISDVVFIPGAANLFSEFRMAIEGYKIVRDEIGVKYYRDQSLGPSAE</sequence>
<organism evidence="2 3">
    <name type="scientific">Allacma fusca</name>
    <dbReference type="NCBI Taxonomy" id="39272"/>
    <lineage>
        <taxon>Eukaryota</taxon>
        <taxon>Metazoa</taxon>
        <taxon>Ecdysozoa</taxon>
        <taxon>Arthropoda</taxon>
        <taxon>Hexapoda</taxon>
        <taxon>Collembola</taxon>
        <taxon>Symphypleona</taxon>
        <taxon>Sminthuridae</taxon>
        <taxon>Allacma</taxon>
    </lineage>
</organism>
<dbReference type="Pfam" id="PF22936">
    <property type="entry name" value="Pol_BBD"/>
    <property type="match status" value="1"/>
</dbReference>
<dbReference type="InterPro" id="IPR054722">
    <property type="entry name" value="PolX-like_BBD"/>
</dbReference>
<dbReference type="EMBL" id="CAJVCH010019507">
    <property type="protein sequence ID" value="CAG7687326.1"/>
    <property type="molecule type" value="Genomic_DNA"/>
</dbReference>